<gene>
    <name evidence="1" type="ORF">GNZ13_42475</name>
</gene>
<dbReference type="Proteomes" id="UP000655523">
    <property type="component" value="Unassembled WGS sequence"/>
</dbReference>
<accession>A0A972NWC3</accession>
<comment type="caution">
    <text evidence="1">The sequence shown here is derived from an EMBL/GenBank/DDBJ whole genome shotgun (WGS) entry which is preliminary data.</text>
</comment>
<keyword evidence="2" id="KW-1185">Reference proteome</keyword>
<organism evidence="1 2">
    <name type="scientific">Paraburkholderia elongata</name>
    <dbReference type="NCBI Taxonomy" id="2675747"/>
    <lineage>
        <taxon>Bacteria</taxon>
        <taxon>Pseudomonadati</taxon>
        <taxon>Pseudomonadota</taxon>
        <taxon>Betaproteobacteria</taxon>
        <taxon>Burkholderiales</taxon>
        <taxon>Burkholderiaceae</taxon>
        <taxon>Paraburkholderia</taxon>
    </lineage>
</organism>
<sequence>MLEHQEDGEKFIWMSDAREPSNLATYPQPREIDYKSNPGHFGPHNLHENRPGSFVSSDLMFVTYQHAVVRPLDVSEPYRPAEVAAFVQSQPSRLMDQ</sequence>
<proteinExistence type="predicted"/>
<evidence type="ECO:0000313" key="2">
    <source>
        <dbReference type="Proteomes" id="UP000655523"/>
    </source>
</evidence>
<dbReference type="AlphaFoldDB" id="A0A972NWC3"/>
<dbReference type="EMBL" id="WOEZ01000246">
    <property type="protein sequence ID" value="NPT61038.1"/>
    <property type="molecule type" value="Genomic_DNA"/>
</dbReference>
<name>A0A972NWC3_9BURK</name>
<evidence type="ECO:0000313" key="1">
    <source>
        <dbReference type="EMBL" id="NPT61038.1"/>
    </source>
</evidence>
<dbReference type="RefSeq" id="WP_172176323.1">
    <property type="nucleotide sequence ID" value="NZ_WOEZ01000246.1"/>
</dbReference>
<reference evidence="1 2" key="1">
    <citation type="submission" date="2019-11" db="EMBL/GenBank/DDBJ databases">
        <title>Metabolism of dissolved organic matter in forest soils.</title>
        <authorList>
            <person name="Cyle K.T."/>
            <person name="Wilhelm R.C."/>
            <person name="Martinez C.E."/>
        </authorList>
    </citation>
    <scope>NUCLEOTIDE SEQUENCE [LARGE SCALE GENOMIC DNA]</scope>
    <source>
        <strain evidence="1 2">5N</strain>
    </source>
</reference>
<protein>
    <submittedName>
        <fullName evidence="1">Uncharacterized protein</fullName>
    </submittedName>
</protein>